<comment type="caution">
    <text evidence="1">The sequence shown here is derived from an EMBL/GenBank/DDBJ whole genome shotgun (WGS) entry which is preliminary data.</text>
</comment>
<keyword evidence="2" id="KW-1185">Reference proteome</keyword>
<protein>
    <submittedName>
        <fullName evidence="1">Uncharacterized protein</fullName>
    </submittedName>
</protein>
<evidence type="ECO:0000313" key="2">
    <source>
        <dbReference type="Proteomes" id="UP000234474"/>
    </source>
</evidence>
<reference evidence="2" key="1">
    <citation type="journal article" date="2018" name="Proc. Natl. Acad. Sci. U.S.A.">
        <title>Linking secondary metabolites to gene clusters through genome sequencing of six diverse Aspergillus species.</title>
        <authorList>
            <person name="Kaerboelling I."/>
            <person name="Vesth T.C."/>
            <person name="Frisvad J.C."/>
            <person name="Nybo J.L."/>
            <person name="Theobald S."/>
            <person name="Kuo A."/>
            <person name="Bowyer P."/>
            <person name="Matsuda Y."/>
            <person name="Mondo S."/>
            <person name="Lyhne E.K."/>
            <person name="Kogle M.E."/>
            <person name="Clum A."/>
            <person name="Lipzen A."/>
            <person name="Salamov A."/>
            <person name="Ngan C.Y."/>
            <person name="Daum C."/>
            <person name="Chiniquy J."/>
            <person name="Barry K."/>
            <person name="LaButti K."/>
            <person name="Haridas S."/>
            <person name="Simmons B.A."/>
            <person name="Magnuson J.K."/>
            <person name="Mortensen U.H."/>
            <person name="Larsen T.O."/>
            <person name="Grigoriev I.V."/>
            <person name="Baker S.E."/>
            <person name="Andersen M.R."/>
        </authorList>
    </citation>
    <scope>NUCLEOTIDE SEQUENCE [LARGE SCALE GENOMIC DNA]</scope>
    <source>
        <strain evidence="2">IBT 16806</strain>
    </source>
</reference>
<accession>A0A2I1CBC4</accession>
<dbReference type="RefSeq" id="XP_024683530.1">
    <property type="nucleotide sequence ID" value="XM_024821068.1"/>
</dbReference>
<organism evidence="1 2">
    <name type="scientific">Aspergillus novofumigatus (strain IBT 16806)</name>
    <dbReference type="NCBI Taxonomy" id="1392255"/>
    <lineage>
        <taxon>Eukaryota</taxon>
        <taxon>Fungi</taxon>
        <taxon>Dikarya</taxon>
        <taxon>Ascomycota</taxon>
        <taxon>Pezizomycotina</taxon>
        <taxon>Eurotiomycetes</taxon>
        <taxon>Eurotiomycetidae</taxon>
        <taxon>Eurotiales</taxon>
        <taxon>Aspergillaceae</taxon>
        <taxon>Aspergillus</taxon>
        <taxon>Aspergillus subgen. Fumigati</taxon>
    </lineage>
</organism>
<dbReference type="AlphaFoldDB" id="A0A2I1CBC4"/>
<name>A0A2I1CBC4_ASPN1</name>
<evidence type="ECO:0000313" key="1">
    <source>
        <dbReference type="EMBL" id="PKX94935.1"/>
    </source>
</evidence>
<proteinExistence type="predicted"/>
<dbReference type="VEuPathDB" id="FungiDB:P174DRAFT_119830"/>
<gene>
    <name evidence="1" type="ORF">P174DRAFT_119830</name>
</gene>
<dbReference type="GeneID" id="36528394"/>
<dbReference type="EMBL" id="MSZS01000003">
    <property type="protein sequence ID" value="PKX94935.1"/>
    <property type="molecule type" value="Genomic_DNA"/>
</dbReference>
<dbReference type="Proteomes" id="UP000234474">
    <property type="component" value="Unassembled WGS sequence"/>
</dbReference>
<sequence>MASLETRRRKTAQYDQFLAHGGPCLWLLLFLEFRHGRLNSQQDRIRAISLARKDVPMNADSAEPLPAVSSPHPHHPRVCRGNSHLVIQRQLGSSLGQNQGRSRKPQSFIRIKPMF</sequence>